<dbReference type="PANTHER" id="PTHR46481:SF10">
    <property type="entry name" value="ZINC FINGER BED DOMAIN-CONTAINING PROTEIN 39"/>
    <property type="match status" value="1"/>
</dbReference>
<protein>
    <recommendedName>
        <fullName evidence="9">BED-type domain-containing protein</fullName>
    </recommendedName>
</protein>
<name>A0A815SZ39_ADIRI</name>
<dbReference type="Gene3D" id="2.40.70.10">
    <property type="entry name" value="Acid Proteases"/>
    <property type="match status" value="1"/>
</dbReference>
<keyword evidence="4" id="KW-0862">Zinc</keyword>
<dbReference type="PANTHER" id="PTHR46481">
    <property type="entry name" value="ZINC FINGER BED DOMAIN-CONTAINING PROTEIN 4"/>
    <property type="match status" value="1"/>
</dbReference>
<keyword evidence="8" id="KW-1185">Reference proteome</keyword>
<gene>
    <name evidence="7" type="ORF">XAT740_LOCUS39504</name>
</gene>
<keyword evidence="5" id="KW-0539">Nucleus</keyword>
<dbReference type="InterPro" id="IPR012337">
    <property type="entry name" value="RNaseH-like_sf"/>
</dbReference>
<feature type="non-terminal residue" evidence="7">
    <location>
        <position position="816"/>
    </location>
</feature>
<evidence type="ECO:0000256" key="3">
    <source>
        <dbReference type="ARBA" id="ARBA00022771"/>
    </source>
</evidence>
<dbReference type="Proteomes" id="UP000663828">
    <property type="component" value="Unassembled WGS sequence"/>
</dbReference>
<reference evidence="7" key="1">
    <citation type="submission" date="2021-02" db="EMBL/GenBank/DDBJ databases">
        <authorList>
            <person name="Nowell W R."/>
        </authorList>
    </citation>
    <scope>NUCLEOTIDE SEQUENCE</scope>
</reference>
<evidence type="ECO:0008006" key="9">
    <source>
        <dbReference type="Google" id="ProtNLM"/>
    </source>
</evidence>
<dbReference type="InterPro" id="IPR052035">
    <property type="entry name" value="ZnF_BED_domain_contain"/>
</dbReference>
<organism evidence="7 8">
    <name type="scientific">Adineta ricciae</name>
    <name type="common">Rotifer</name>
    <dbReference type="NCBI Taxonomy" id="249248"/>
    <lineage>
        <taxon>Eukaryota</taxon>
        <taxon>Metazoa</taxon>
        <taxon>Spiralia</taxon>
        <taxon>Gnathifera</taxon>
        <taxon>Rotifera</taxon>
        <taxon>Eurotatoria</taxon>
        <taxon>Bdelloidea</taxon>
        <taxon>Adinetida</taxon>
        <taxon>Adinetidae</taxon>
        <taxon>Adineta</taxon>
    </lineage>
</organism>
<dbReference type="CDD" id="cd00303">
    <property type="entry name" value="retropepsin_like"/>
    <property type="match status" value="1"/>
</dbReference>
<evidence type="ECO:0000256" key="5">
    <source>
        <dbReference type="ARBA" id="ARBA00023242"/>
    </source>
</evidence>
<evidence type="ECO:0000313" key="8">
    <source>
        <dbReference type="Proteomes" id="UP000663828"/>
    </source>
</evidence>
<evidence type="ECO:0000256" key="6">
    <source>
        <dbReference type="SAM" id="MobiDB-lite"/>
    </source>
</evidence>
<dbReference type="SUPFAM" id="SSF53098">
    <property type="entry name" value="Ribonuclease H-like"/>
    <property type="match status" value="1"/>
</dbReference>
<accession>A0A815SZ39</accession>
<dbReference type="InterPro" id="IPR021109">
    <property type="entry name" value="Peptidase_aspartic_dom_sf"/>
</dbReference>
<evidence type="ECO:0000256" key="2">
    <source>
        <dbReference type="ARBA" id="ARBA00022723"/>
    </source>
</evidence>
<feature type="compositionally biased region" description="Acidic residues" evidence="6">
    <location>
        <begin position="245"/>
        <end position="259"/>
    </location>
</feature>
<dbReference type="GO" id="GO:0005634">
    <property type="term" value="C:nucleus"/>
    <property type="evidence" value="ECO:0007669"/>
    <property type="project" value="UniProtKB-SubCell"/>
</dbReference>
<keyword evidence="2" id="KW-0479">Metal-binding</keyword>
<feature type="compositionally biased region" description="Polar residues" evidence="6">
    <location>
        <begin position="793"/>
        <end position="804"/>
    </location>
</feature>
<dbReference type="AlphaFoldDB" id="A0A815SZ39"/>
<evidence type="ECO:0000256" key="4">
    <source>
        <dbReference type="ARBA" id="ARBA00022833"/>
    </source>
</evidence>
<keyword evidence="3" id="KW-0863">Zinc-finger</keyword>
<comment type="caution">
    <text evidence="7">The sequence shown here is derived from an EMBL/GenBank/DDBJ whole genome shotgun (WGS) entry which is preliminary data.</text>
</comment>
<dbReference type="GO" id="GO:0008270">
    <property type="term" value="F:zinc ion binding"/>
    <property type="evidence" value="ECO:0007669"/>
    <property type="project" value="UniProtKB-KW"/>
</dbReference>
<proteinExistence type="predicted"/>
<evidence type="ECO:0000256" key="1">
    <source>
        <dbReference type="ARBA" id="ARBA00004123"/>
    </source>
</evidence>
<comment type="subcellular location">
    <subcellularLocation>
        <location evidence="1">Nucleus</location>
    </subcellularLocation>
</comment>
<feature type="region of interest" description="Disordered" evidence="6">
    <location>
        <begin position="793"/>
        <end position="816"/>
    </location>
</feature>
<feature type="region of interest" description="Disordered" evidence="6">
    <location>
        <begin position="245"/>
        <end position="269"/>
    </location>
</feature>
<dbReference type="EMBL" id="CAJNOR010004385">
    <property type="protein sequence ID" value="CAF1498344.1"/>
    <property type="molecule type" value="Genomic_DNA"/>
</dbReference>
<evidence type="ECO:0000313" key="7">
    <source>
        <dbReference type="EMBL" id="CAF1498344.1"/>
    </source>
</evidence>
<sequence>MTTSLHDLSTDGSSSDITVIGNDPAAFDNDKSLNTVLEQFFKDLKTLDDGSKSARCILCSTIVKQSTTSTYNYGRHVHRKHKKEMELWKAEVVSRKVDDQKKQPTINQSFGQQSNEKYSARSNRQVELTEVIVQDLIIDLGLPLSVVDHPAFLRAMNIVDPRFTVLSRRTLCRDTLPSTLNRVMTKVKQNWPHTGDNLRQQLEDTIAAFNIEDKLVRIVTDNASNNLKAFDELVIPGFEVYFEPEDDEDEHEDDADSVENTENHAQIDGTNQEERLRIPCFSHTLQLVVGDGLKDCEPAKASLAKVAAIAKFSHKSTSFAEVLQRENISIPIAVKTRWNSQHHTICKVLEISHILLNDLLRSVDRTDLILTARDIIILQEFASIFALFAEATTRSQADKTASISLVAPSILSIYFDLERERTNCKYLGSLCRTLVNSLRERFGGLLERCEVFADNNIKIKRRSTYDLYKDDLFLIAPFLDGRFKFNWILASDLLDSTKEQLTNTIKTLVLKAALQLHGSLNNTLEANVESSTTDHCDAEDESLSKLPNFKRKRLFSGYEGQKTPAKKKRSCVSEAIEGEISMFEKEDSGESSLIFKKKTTYPYLQKLATKKLLKTIYHKKFVHKQKSHKSANCTAIDIIGEIELEVKVQGYKTTIVADVATNLVTDLLLGNDWIQANNTIINCPDKQITLSDHHRRIVATAPFIELSETEIPIFLINDVSLPPYSETCVNVQARSRTEPVAEVLFEPIQQLHSKQILLTHALLTMRNDTSTIAIINASDRPRKLSKNTKYCHTPSAQPRGTTVTEVPVPCPSTPRG</sequence>